<keyword evidence="1" id="KW-1133">Transmembrane helix</keyword>
<dbReference type="InterPro" id="IPR013087">
    <property type="entry name" value="Znf_C2H2_type"/>
</dbReference>
<protein>
    <recommendedName>
        <fullName evidence="2">C2H2-type domain-containing protein</fullName>
    </recommendedName>
</protein>
<organism evidence="3 4">
    <name type="scientific">Cylicostephanus goldi</name>
    <name type="common">Nematode worm</name>
    <dbReference type="NCBI Taxonomy" id="71465"/>
    <lineage>
        <taxon>Eukaryota</taxon>
        <taxon>Metazoa</taxon>
        <taxon>Ecdysozoa</taxon>
        <taxon>Nematoda</taxon>
        <taxon>Chromadorea</taxon>
        <taxon>Rhabditida</taxon>
        <taxon>Rhabditina</taxon>
        <taxon>Rhabditomorpha</taxon>
        <taxon>Strongyloidea</taxon>
        <taxon>Strongylidae</taxon>
        <taxon>Cylicostephanus</taxon>
    </lineage>
</organism>
<dbReference type="AlphaFoldDB" id="A0A3P6S515"/>
<feature type="domain" description="C2H2-type" evidence="2">
    <location>
        <begin position="6"/>
        <end position="28"/>
    </location>
</feature>
<evidence type="ECO:0000313" key="3">
    <source>
        <dbReference type="EMBL" id="VDK50091.1"/>
    </source>
</evidence>
<keyword evidence="1" id="KW-0812">Transmembrane</keyword>
<reference evidence="3 4" key="1">
    <citation type="submission" date="2018-11" db="EMBL/GenBank/DDBJ databases">
        <authorList>
            <consortium name="Pathogen Informatics"/>
        </authorList>
    </citation>
    <scope>NUCLEOTIDE SEQUENCE [LARGE SCALE GENOMIC DNA]</scope>
</reference>
<keyword evidence="1" id="KW-0472">Membrane</keyword>
<proteinExistence type="predicted"/>
<dbReference type="SMART" id="SM00355">
    <property type="entry name" value="ZnF_C2H2"/>
    <property type="match status" value="2"/>
</dbReference>
<feature type="domain" description="C2H2-type" evidence="2">
    <location>
        <begin position="39"/>
        <end position="62"/>
    </location>
</feature>
<feature type="transmembrane region" description="Helical" evidence="1">
    <location>
        <begin position="80"/>
        <end position="99"/>
    </location>
</feature>
<gene>
    <name evidence="3" type="ORF">CGOC_LOCUS1675</name>
</gene>
<sequence length="530" mass="59711">MFGNEFTCECGAIYHSKDGLRKHKSAAHPTESTHASHGVTCPICDQRSASHLDLIEHCRLSHPSADLTVQRKTFASWSTFEVVLMCIGVLGIVAIVEVWKDEEERRTCSKLVKRGFTKSSKGIVHMYGCHNANGAGARIDATERKQRYRKSRRVHKYCTCYAKVTQLEDGTVDVIACFGHVGHELNRATIPLSESDVTTVRSMIEAGIPTNIIVSKLRTTRWLSNVAPQRQARLCFITARDVANIAARYGLVEGMTSKDDRQSLRTLVEDQEQVAAVELCETSNPSGDGFLLAFVTVNGKKYLDRYGYRGLVFDDTFNVTRYCFRLATLLVADDAGNGFPCAHLLSYRMTSKEVEVLFELVKVSSVSAAQSRIKTMLIETDPLKFENAYADYLAWLTSIGATQMKTVGLHLTYFNMRFIHKLFKYVEKTYTSRKAEWAGCYRNGAPFHTSNHAESWHRKLKHTILQNKQNSRLDGVVWKLLQHSHELHLQLTSSVCNAVLCNSNPNRAFFAVGSKRVRPFQSKKDKYADA</sequence>
<evidence type="ECO:0000259" key="2">
    <source>
        <dbReference type="SMART" id="SM00355"/>
    </source>
</evidence>
<dbReference type="Proteomes" id="UP000271889">
    <property type="component" value="Unassembled WGS sequence"/>
</dbReference>
<keyword evidence="4" id="KW-1185">Reference proteome</keyword>
<accession>A0A3P6S515</accession>
<dbReference type="OrthoDB" id="5865682at2759"/>
<evidence type="ECO:0000256" key="1">
    <source>
        <dbReference type="SAM" id="Phobius"/>
    </source>
</evidence>
<dbReference type="PANTHER" id="PTHR33936">
    <property type="entry name" value="PROTEIN CBG17840"/>
    <property type="match status" value="1"/>
</dbReference>
<dbReference type="EMBL" id="UYRV01003301">
    <property type="protein sequence ID" value="VDK50091.1"/>
    <property type="molecule type" value="Genomic_DNA"/>
</dbReference>
<evidence type="ECO:0000313" key="4">
    <source>
        <dbReference type="Proteomes" id="UP000271889"/>
    </source>
</evidence>
<dbReference type="InterPro" id="IPR052797">
    <property type="entry name" value="RegFact_GeneExpr_CellDeath"/>
</dbReference>
<name>A0A3P6S515_CYLGO</name>
<dbReference type="PANTHER" id="PTHR33936:SF24">
    <property type="entry name" value="C2H2-TYPE DOMAIN-CONTAINING PROTEIN"/>
    <property type="match status" value="1"/>
</dbReference>